<dbReference type="PROSITE" id="PS51677">
    <property type="entry name" value="NODB"/>
    <property type="match status" value="1"/>
</dbReference>
<dbReference type="Proteomes" id="UP001623592">
    <property type="component" value="Unassembled WGS sequence"/>
</dbReference>
<comment type="caution">
    <text evidence="2">The sequence shown here is derived from an EMBL/GenBank/DDBJ whole genome shotgun (WGS) entry which is preliminary data.</text>
</comment>
<protein>
    <submittedName>
        <fullName evidence="2">Polysaccharide deacetylase family protein</fullName>
        <ecNumber evidence="2">3.-.-.-</ecNumber>
    </submittedName>
</protein>
<dbReference type="SUPFAM" id="SSF88713">
    <property type="entry name" value="Glycoside hydrolase/deacetylase"/>
    <property type="match status" value="1"/>
</dbReference>
<accession>A0ABW8TGB4</accession>
<gene>
    <name evidence="2" type="ORF">ACJDT4_13100</name>
</gene>
<dbReference type="EC" id="3.-.-.-" evidence="2"/>
<evidence type="ECO:0000313" key="2">
    <source>
        <dbReference type="EMBL" id="MFL0251356.1"/>
    </source>
</evidence>
<feature type="domain" description="NodB homology" evidence="1">
    <location>
        <begin position="92"/>
        <end position="297"/>
    </location>
</feature>
<dbReference type="GO" id="GO:0016787">
    <property type="term" value="F:hydrolase activity"/>
    <property type="evidence" value="ECO:0007669"/>
    <property type="project" value="UniProtKB-KW"/>
</dbReference>
<dbReference type="PANTHER" id="PTHR10587">
    <property type="entry name" value="GLYCOSYL TRANSFERASE-RELATED"/>
    <property type="match status" value="1"/>
</dbReference>
<keyword evidence="3" id="KW-1185">Reference proteome</keyword>
<dbReference type="EMBL" id="JBJIAA010000010">
    <property type="protein sequence ID" value="MFL0251356.1"/>
    <property type="molecule type" value="Genomic_DNA"/>
</dbReference>
<evidence type="ECO:0000259" key="1">
    <source>
        <dbReference type="PROSITE" id="PS51677"/>
    </source>
</evidence>
<organism evidence="2 3">
    <name type="scientific">Clostridium neuense</name>
    <dbReference type="NCBI Taxonomy" id="1728934"/>
    <lineage>
        <taxon>Bacteria</taxon>
        <taxon>Bacillati</taxon>
        <taxon>Bacillota</taxon>
        <taxon>Clostridia</taxon>
        <taxon>Eubacteriales</taxon>
        <taxon>Clostridiaceae</taxon>
        <taxon>Clostridium</taxon>
    </lineage>
</organism>
<proteinExistence type="predicted"/>
<dbReference type="InterPro" id="IPR050248">
    <property type="entry name" value="Polysacc_deacetylase_ArnD"/>
</dbReference>
<name>A0ABW8TGB4_9CLOT</name>
<dbReference type="InterPro" id="IPR011330">
    <property type="entry name" value="Glyco_hydro/deAcase_b/a-brl"/>
</dbReference>
<sequence length="300" mass="33902">MKNVVAKRRLNKRKVFFTRVSLIVLVILLVMTVKVSFQQRKIKTSSYLGNKVASSSKKHKASSVKKNTVVLKNQISNDGTNAEDALKEDGKKTVYLTFDDGPSTTVTPKILDILKANGVHATFFLVGHAIEGSSKAADLVRRAYNEGNAIGDHTYSHDMKKLYRYNGRNVVDVDAFMNEVDRTQSIIKNILGPTFFTRIVRMPGGHMSRVYYKDPNLPQLDSVFRQRNLVSVDWNAYDHDAEGRKEYSGELFNHVKNEVGNHEKAIILMHDTYGKEETAKALPNIIQYLKAQGYEFGTLK</sequence>
<dbReference type="PANTHER" id="PTHR10587:SF125">
    <property type="entry name" value="POLYSACCHARIDE DEACETYLASE YHEN-RELATED"/>
    <property type="match status" value="1"/>
</dbReference>
<dbReference type="InterPro" id="IPR002509">
    <property type="entry name" value="NODB_dom"/>
</dbReference>
<keyword evidence="2" id="KW-0378">Hydrolase</keyword>
<dbReference type="CDD" id="cd10944">
    <property type="entry name" value="CE4_SmPgdA_like"/>
    <property type="match status" value="1"/>
</dbReference>
<evidence type="ECO:0000313" key="3">
    <source>
        <dbReference type="Proteomes" id="UP001623592"/>
    </source>
</evidence>
<reference evidence="2 3" key="1">
    <citation type="submission" date="2024-11" db="EMBL/GenBank/DDBJ databases">
        <authorList>
            <person name="Heng Y.C."/>
            <person name="Lim A.C.H."/>
            <person name="Lee J.K.Y."/>
            <person name="Kittelmann S."/>
        </authorList>
    </citation>
    <scope>NUCLEOTIDE SEQUENCE [LARGE SCALE GENOMIC DNA]</scope>
    <source>
        <strain evidence="2 3">WILCCON 0114</strain>
    </source>
</reference>
<dbReference type="Pfam" id="PF01522">
    <property type="entry name" value="Polysacc_deac_1"/>
    <property type="match status" value="1"/>
</dbReference>
<dbReference type="Gene3D" id="3.20.20.370">
    <property type="entry name" value="Glycoside hydrolase/deacetylase"/>
    <property type="match status" value="1"/>
</dbReference>
<dbReference type="RefSeq" id="WP_406788016.1">
    <property type="nucleotide sequence ID" value="NZ_JBJIAA010000010.1"/>
</dbReference>